<name>A0ABU1I9N8_9BURK</name>
<sequence>MAANWMRRTLVVAACASATLLAACGSSTTESAISPSRFVTFGDGFTDMGQTGSRYTVNGTGAVDNWANQLASRYGRTITPQVSGGAGFAQGNARVTATTDAAGGTAPSIEAQITSFLNTGRFSAEDLVIVNGGISDLIVGMTAVTAGTSTVDQFNAAATTAGRELGAQVERLVAAGAQYVLVTNTYNLGRTPWAITIGQTNTLNAATRAFNDALKIRIESLGKNVLIVDAESYFNDMTFSPGNFSMDNSTAAVCTSVDPGNGIGTGAGQVNSARCTPSTLLPAADSNRFVFADNVYPAPSAHRQFGDWAYDRLRNRW</sequence>
<dbReference type="Pfam" id="PF00657">
    <property type="entry name" value="Lipase_GDSL"/>
    <property type="match status" value="1"/>
</dbReference>
<accession>A0ABU1I9N8</accession>
<dbReference type="RefSeq" id="WP_309827859.1">
    <property type="nucleotide sequence ID" value="NZ_JAVIZX010000001.1"/>
</dbReference>
<evidence type="ECO:0000313" key="4">
    <source>
        <dbReference type="Proteomes" id="UP001267710"/>
    </source>
</evidence>
<feature type="chain" id="PRO_5047493748" evidence="2">
    <location>
        <begin position="23"/>
        <end position="317"/>
    </location>
</feature>
<dbReference type="PANTHER" id="PTHR45648:SF22">
    <property type="entry name" value="GDSL LIPASE_ACYLHYDROLASE FAMILY PROTEIN (AFU_ORTHOLOGUE AFUA_4G14700)"/>
    <property type="match status" value="1"/>
</dbReference>
<organism evidence="3 4">
    <name type="scientific">Paracidovorax wautersii</name>
    <dbReference type="NCBI Taxonomy" id="1177982"/>
    <lineage>
        <taxon>Bacteria</taxon>
        <taxon>Pseudomonadati</taxon>
        <taxon>Pseudomonadota</taxon>
        <taxon>Betaproteobacteria</taxon>
        <taxon>Burkholderiales</taxon>
        <taxon>Comamonadaceae</taxon>
        <taxon>Paracidovorax</taxon>
    </lineage>
</organism>
<keyword evidence="2" id="KW-0732">Signal</keyword>
<keyword evidence="1" id="KW-0378">Hydrolase</keyword>
<evidence type="ECO:0000256" key="2">
    <source>
        <dbReference type="SAM" id="SignalP"/>
    </source>
</evidence>
<dbReference type="InterPro" id="IPR051058">
    <property type="entry name" value="GDSL_Est/Lipase"/>
</dbReference>
<dbReference type="PANTHER" id="PTHR45648">
    <property type="entry name" value="GDSL LIPASE/ACYLHYDROLASE FAMILY PROTEIN (AFU_ORTHOLOGUE AFUA_4G14700)"/>
    <property type="match status" value="1"/>
</dbReference>
<gene>
    <name evidence="3" type="ORF">QE399_001635</name>
</gene>
<evidence type="ECO:0000313" key="3">
    <source>
        <dbReference type="EMBL" id="MDR6213946.1"/>
    </source>
</evidence>
<comment type="caution">
    <text evidence="3">The sequence shown here is derived from an EMBL/GenBank/DDBJ whole genome shotgun (WGS) entry which is preliminary data.</text>
</comment>
<dbReference type="Gene3D" id="3.40.50.1110">
    <property type="entry name" value="SGNH hydrolase"/>
    <property type="match status" value="1"/>
</dbReference>
<reference evidence="3 4" key="1">
    <citation type="submission" date="2023-08" db="EMBL/GenBank/DDBJ databases">
        <title>Functional and genomic diversity of the sorghum phyllosphere microbiome.</title>
        <authorList>
            <person name="Shade A."/>
        </authorList>
    </citation>
    <scope>NUCLEOTIDE SEQUENCE [LARGE SCALE GENOMIC DNA]</scope>
    <source>
        <strain evidence="3 4">SORGH_AS_0335</strain>
    </source>
</reference>
<proteinExistence type="predicted"/>
<evidence type="ECO:0000256" key="1">
    <source>
        <dbReference type="ARBA" id="ARBA00022801"/>
    </source>
</evidence>
<dbReference type="Proteomes" id="UP001267710">
    <property type="component" value="Unassembled WGS sequence"/>
</dbReference>
<feature type="signal peptide" evidence="2">
    <location>
        <begin position="1"/>
        <end position="22"/>
    </location>
</feature>
<dbReference type="CDD" id="cd01847">
    <property type="entry name" value="Triacylglycerol_lipase_like"/>
    <property type="match status" value="1"/>
</dbReference>
<dbReference type="PROSITE" id="PS51257">
    <property type="entry name" value="PROKAR_LIPOPROTEIN"/>
    <property type="match status" value="1"/>
</dbReference>
<dbReference type="EMBL" id="JAVIZX010000001">
    <property type="protein sequence ID" value="MDR6213946.1"/>
    <property type="molecule type" value="Genomic_DNA"/>
</dbReference>
<dbReference type="InterPro" id="IPR036514">
    <property type="entry name" value="SGNH_hydro_sf"/>
</dbReference>
<protein>
    <submittedName>
        <fullName evidence="3">Outer membrane lipase/esterase</fullName>
    </submittedName>
</protein>
<keyword evidence="4" id="KW-1185">Reference proteome</keyword>
<dbReference type="SUPFAM" id="SSF52266">
    <property type="entry name" value="SGNH hydrolase"/>
    <property type="match status" value="1"/>
</dbReference>
<dbReference type="InterPro" id="IPR001087">
    <property type="entry name" value="GDSL"/>
</dbReference>